<evidence type="ECO:0000256" key="1">
    <source>
        <dbReference type="SAM" id="MobiDB-lite"/>
    </source>
</evidence>
<organism evidence="2 3">
    <name type="scientific">Pseudomonas aeruginosa</name>
    <dbReference type="NCBI Taxonomy" id="287"/>
    <lineage>
        <taxon>Bacteria</taxon>
        <taxon>Pseudomonadati</taxon>
        <taxon>Pseudomonadota</taxon>
        <taxon>Gammaproteobacteria</taxon>
        <taxon>Pseudomonadales</taxon>
        <taxon>Pseudomonadaceae</taxon>
        <taxon>Pseudomonas</taxon>
    </lineage>
</organism>
<gene>
    <name evidence="2" type="ORF">ALP65_04186</name>
</gene>
<evidence type="ECO:0008006" key="4">
    <source>
        <dbReference type="Google" id="ProtNLM"/>
    </source>
</evidence>
<dbReference type="Pfam" id="PF05591">
    <property type="entry name" value="T6SS_VipA"/>
    <property type="match status" value="1"/>
</dbReference>
<dbReference type="InterPro" id="IPR008312">
    <property type="entry name" value="T6SS_TssB1"/>
</dbReference>
<name>A0A3M5E047_PSEAI</name>
<sequence>MLRAVAAEPRRARTQGRHLSQAVPPRSRGGARIGLRALNSQGEKAMAKEGSVAPKERINVTFKPATGGAQEEIELPLKLLAIGDYTQRADERKVEDRKPIGIDKMTFDEVLAKQELGLTLSVPNRLQEEGGSDELAVGLQINSMKDFNPASIVEQVPELKKLMELRDALVALKGPLGNAPAFRKAIESVLADDESRSRVLGELGLSAAPSQDA</sequence>
<dbReference type="EMBL" id="RBSQ01000614">
    <property type="protein sequence ID" value="RMS55030.1"/>
    <property type="molecule type" value="Genomic_DNA"/>
</dbReference>
<protein>
    <recommendedName>
        <fullName evidence="4">Type VI secretion system contractile sheath small subunit</fullName>
    </recommendedName>
</protein>
<evidence type="ECO:0000313" key="3">
    <source>
        <dbReference type="Proteomes" id="UP000270834"/>
    </source>
</evidence>
<comment type="caution">
    <text evidence="2">The sequence shown here is derived from an EMBL/GenBank/DDBJ whole genome shotgun (WGS) entry which is preliminary data.</text>
</comment>
<dbReference type="Proteomes" id="UP000270834">
    <property type="component" value="Unassembled WGS sequence"/>
</dbReference>
<feature type="region of interest" description="Disordered" evidence="1">
    <location>
        <begin position="1"/>
        <end position="30"/>
    </location>
</feature>
<reference evidence="2 3" key="1">
    <citation type="submission" date="2018-08" db="EMBL/GenBank/DDBJ databases">
        <title>Recombination of ecologically and evolutionarily significant loci maintains genetic cohesion in the Pseudomonas syringae species complex.</title>
        <authorList>
            <person name="Dillon M."/>
            <person name="Thakur S."/>
            <person name="Almeida R.N.D."/>
            <person name="Weir B.S."/>
            <person name="Guttman D.S."/>
        </authorList>
    </citation>
    <scope>NUCLEOTIDE SEQUENCE [LARGE SCALE GENOMIC DNA]</scope>
    <source>
        <strain evidence="2 3">ICMP 7846</strain>
    </source>
</reference>
<dbReference type="PANTHER" id="PTHR35850">
    <property type="entry name" value="CYTOPLASMIC PROTEIN-RELATED"/>
    <property type="match status" value="1"/>
</dbReference>
<proteinExistence type="predicted"/>
<dbReference type="PANTHER" id="PTHR35850:SF2">
    <property type="entry name" value="TYPE VI SECRETION SYSTEM CONTRACTILE SHEATH SMALL SUBUNIT"/>
    <property type="match status" value="1"/>
</dbReference>
<dbReference type="AlphaFoldDB" id="A0A3M5E047"/>
<accession>A0A3M5E047</accession>
<evidence type="ECO:0000313" key="2">
    <source>
        <dbReference type="EMBL" id="RMS55030.1"/>
    </source>
</evidence>
<dbReference type="NCBIfam" id="TIGR03358">
    <property type="entry name" value="VI_chp_5"/>
    <property type="match status" value="1"/>
</dbReference>